<reference evidence="1 2" key="1">
    <citation type="submission" date="2020-08" db="EMBL/GenBank/DDBJ databases">
        <title>Whole genome shotgun sequence of Actinocatenispora thailandica NBRC 105041.</title>
        <authorList>
            <person name="Komaki H."/>
            <person name="Tamura T."/>
        </authorList>
    </citation>
    <scope>NUCLEOTIDE SEQUENCE [LARGE SCALE GENOMIC DNA]</scope>
    <source>
        <strain evidence="1 2">NBRC 105041</strain>
    </source>
</reference>
<dbReference type="AlphaFoldDB" id="A0A7R7DRD3"/>
<dbReference type="InterPro" id="IPR036908">
    <property type="entry name" value="RlpA-like_sf"/>
</dbReference>
<accession>A0A7R7DRD3</accession>
<organism evidence="1 2">
    <name type="scientific">Actinocatenispora thailandica</name>
    <dbReference type="NCBI Taxonomy" id="227318"/>
    <lineage>
        <taxon>Bacteria</taxon>
        <taxon>Bacillati</taxon>
        <taxon>Actinomycetota</taxon>
        <taxon>Actinomycetes</taxon>
        <taxon>Micromonosporales</taxon>
        <taxon>Micromonosporaceae</taxon>
        <taxon>Actinocatenispora</taxon>
    </lineage>
</organism>
<gene>
    <name evidence="1" type="ORF">Athai_36250</name>
</gene>
<dbReference type="RefSeq" id="WP_203962534.1">
    <property type="nucleotide sequence ID" value="NZ_AP023355.1"/>
</dbReference>
<dbReference type="Proteomes" id="UP000611640">
    <property type="component" value="Chromosome"/>
</dbReference>
<name>A0A7R7DRD3_9ACTN</name>
<dbReference type="KEGG" id="atl:Athai_36250"/>
<protein>
    <submittedName>
        <fullName evidence="1">Uncharacterized protein</fullName>
    </submittedName>
</protein>
<proteinExistence type="predicted"/>
<evidence type="ECO:0000313" key="1">
    <source>
        <dbReference type="EMBL" id="BCJ36122.1"/>
    </source>
</evidence>
<sequence>MGCSNSSAPAYGEMSWFCCGGSWGPCSSAGGGACGNCNSGSHQCAWPHASDACYSITQPYNCGHNLALRGCGHVFYITNRCTGGCVSASVADCGPNTHLFCGERHCCGSTCGTDRLIDLTPSAFSAIASLSSGLLPCRIDS</sequence>
<dbReference type="Gene3D" id="2.40.40.10">
    <property type="entry name" value="RlpA-like domain"/>
    <property type="match status" value="1"/>
</dbReference>
<dbReference type="EMBL" id="AP023355">
    <property type="protein sequence ID" value="BCJ36122.1"/>
    <property type="molecule type" value="Genomic_DNA"/>
</dbReference>
<evidence type="ECO:0000313" key="2">
    <source>
        <dbReference type="Proteomes" id="UP000611640"/>
    </source>
</evidence>
<keyword evidence="2" id="KW-1185">Reference proteome</keyword>